<evidence type="ECO:0000256" key="10">
    <source>
        <dbReference type="SAM" id="Coils"/>
    </source>
</evidence>
<feature type="compositionally biased region" description="Acidic residues" evidence="11">
    <location>
        <begin position="39"/>
        <end position="53"/>
    </location>
</feature>
<sequence length="1114" mass="128477">MSTRRRSDNDPGLQELLNLSQRVAKRARTENGDDVISSSEEDSDRSDIDEPSELDAPLPADEDGYVQGSIVKIKLRNFVTYDYCEFSPGPQLNMIIGPNGTGKSTIVCAIALGLGGTPALLGRAKNIAEFVKTGEDEAMIQIELKRTGGRPNAVIQRTIQKSNNQSSWRLDGRPSPQNRVMAVISELNVQVDNLCQFLPQDKVAEFAQLTPTALLTKTQEAAGEKELLEWHQQLIEWRNEESALQKTFQTDQDELKSLKDRNQYLERDVLKMQQRAELLKHIAILEAQLPLARYTDAKREYEEAKEAEKEELERVKALEEELGPIKEVLQQTEQAKTAAEQHKRDLGKEVMELSTRLNKIGEAIHKSNADTKTTQSKIKTIHLQQEKRKQEIQQLEERIRRAKSSIGTEPPSSDTSEIDDAIAEIDQKETNIQVELTAVKRDKSELHEKLRQTNESIRKTKLDIKEANDRIHRRLALIREHHPDTAAAFSWLREHRNLFKGKIHGPVGMMLNIKDVRYANYVESILGGVRGSHLRSFICELEEDYKLFAREVMDKQKLRVTAFWPDLKDLNVEPPMSQEDLRNKYGMDCFVHDLLEGPQFVIKSLAESCYINLVPVSLRQQSEERLAQSSPFRKFAMNDSIYEVKRYSFGQGGQQTTVRTIRRSELFTDSLDNDRRQQLSGKLNELEQIKERLEGKMKDLEKNERNLYNRLDELRYARNEKKSAKRDIQMARIRWEKMKGKIDEMEDDLQSRRAEPEDSEDLIKELKKEMTKQVKERAALSARFMSTLKEHVNKITERNISELAVIQAAGKCNAAREYSKNQTIVLEQAKQAHRQVAANCQQKRHRLQTFREGAERAGRNLEPELKEEFRQIRNQWRENGSLEQSTYEIENEINSSKAKADTLKTNNPKALEQFEARKLQIDNLTEKIQANQLTLDSLKDKIHKVKSQWEPRLTSVVSKISDKFSEALQRIGCAGEVCVHQEDDFDKWGIEIRVKFRDNEKLQLLTGQRQSGGERAVSTILYLMALQNLARSPFRVVDEINQGMDPRNERMIHEQIVKGASKPGTAQYFLITPKLLPDLYYNERMRVLCIYNGEWQPKRLKPLTEYLRRARASA</sequence>
<dbReference type="GO" id="GO:0005524">
    <property type="term" value="F:ATP binding"/>
    <property type="evidence" value="ECO:0007669"/>
    <property type="project" value="UniProtKB-KW"/>
</dbReference>
<dbReference type="GO" id="GO:0016887">
    <property type="term" value="F:ATP hydrolysis activity"/>
    <property type="evidence" value="ECO:0007669"/>
    <property type="project" value="InterPro"/>
</dbReference>
<dbReference type="InterPro" id="IPR003395">
    <property type="entry name" value="RecF/RecN/SMC_N"/>
</dbReference>
<dbReference type="SUPFAM" id="SSF52540">
    <property type="entry name" value="P-loop containing nucleoside triphosphate hydrolases"/>
    <property type="match status" value="1"/>
</dbReference>
<dbReference type="Gene3D" id="3.40.50.300">
    <property type="entry name" value="P-loop containing nucleotide triphosphate hydrolases"/>
    <property type="match status" value="2"/>
</dbReference>
<dbReference type="GO" id="GO:0003697">
    <property type="term" value="F:single-stranded DNA binding"/>
    <property type="evidence" value="ECO:0007669"/>
    <property type="project" value="TreeGrafter"/>
</dbReference>
<dbReference type="InterPro" id="IPR027417">
    <property type="entry name" value="P-loop_NTPase"/>
</dbReference>
<dbReference type="AlphaFoldDB" id="A0A077WSY0"/>
<feature type="region of interest" description="Disordered" evidence="11">
    <location>
        <begin position="24"/>
        <end position="61"/>
    </location>
</feature>
<feature type="coiled-coil region" evidence="10">
    <location>
        <begin position="248"/>
        <end position="349"/>
    </location>
</feature>
<dbReference type="FunFam" id="3.40.50.300:FF:001301">
    <property type="entry name" value="Structural maintenance of chromosomes 5"/>
    <property type="match status" value="1"/>
</dbReference>
<dbReference type="PANTHER" id="PTHR45916">
    <property type="entry name" value="STRUCTURAL MAINTENANCE OF CHROMOSOMES PROTEIN 5"/>
    <property type="match status" value="1"/>
</dbReference>
<reference evidence="13" key="1">
    <citation type="journal article" date="2014" name="Genome Announc.">
        <title>De novo whole-genome sequence and genome annotation of Lichtheimia ramosa.</title>
        <authorList>
            <person name="Linde J."/>
            <person name="Schwartze V."/>
            <person name="Binder U."/>
            <person name="Lass-Florl C."/>
            <person name="Voigt K."/>
            <person name="Horn F."/>
        </authorList>
    </citation>
    <scope>NUCLEOTIDE SEQUENCE</scope>
    <source>
        <strain evidence="13">JMRC FSU:6197</strain>
    </source>
</reference>
<evidence type="ECO:0000256" key="8">
    <source>
        <dbReference type="ARBA" id="ARBA00023054"/>
    </source>
</evidence>
<keyword evidence="8 10" id="KW-0175">Coiled coil</keyword>
<keyword evidence="7" id="KW-0067">ATP-binding</keyword>
<proteinExistence type="inferred from homology"/>
<evidence type="ECO:0000256" key="7">
    <source>
        <dbReference type="ARBA" id="ARBA00022840"/>
    </source>
</evidence>
<evidence type="ECO:0000256" key="3">
    <source>
        <dbReference type="ARBA" id="ARBA00010171"/>
    </source>
</evidence>
<evidence type="ECO:0000313" key="13">
    <source>
        <dbReference type="EMBL" id="CDS10359.1"/>
    </source>
</evidence>
<evidence type="ECO:0000256" key="2">
    <source>
        <dbReference type="ARBA" id="ARBA00004286"/>
    </source>
</evidence>
<name>A0A077WSY0_9FUNG</name>
<keyword evidence="6" id="KW-0547">Nucleotide-binding</keyword>
<dbReference type="Pfam" id="PF02463">
    <property type="entry name" value="SMC_N"/>
    <property type="match status" value="1"/>
</dbReference>
<comment type="subcellular location">
    <subcellularLocation>
        <location evidence="2">Chromosome</location>
    </subcellularLocation>
    <subcellularLocation>
        <location evidence="1">Nucleus</location>
    </subcellularLocation>
</comment>
<evidence type="ECO:0000256" key="5">
    <source>
        <dbReference type="ARBA" id="ARBA00022454"/>
    </source>
</evidence>
<comment type="similarity">
    <text evidence="3">Belongs to the SMC family. SMC5 subfamily.</text>
</comment>
<evidence type="ECO:0000256" key="9">
    <source>
        <dbReference type="ARBA" id="ARBA00023242"/>
    </source>
</evidence>
<dbReference type="GO" id="GO:0000724">
    <property type="term" value="P:double-strand break repair via homologous recombination"/>
    <property type="evidence" value="ECO:0007669"/>
    <property type="project" value="TreeGrafter"/>
</dbReference>
<evidence type="ECO:0000256" key="11">
    <source>
        <dbReference type="SAM" id="MobiDB-lite"/>
    </source>
</evidence>
<dbReference type="PANTHER" id="PTHR45916:SF1">
    <property type="entry name" value="STRUCTURAL MAINTENANCE OF CHROMOSOMES PROTEIN 5"/>
    <property type="match status" value="1"/>
</dbReference>
<dbReference type="GO" id="GO:0030915">
    <property type="term" value="C:Smc5-Smc6 complex"/>
    <property type="evidence" value="ECO:0007669"/>
    <property type="project" value="UniProtKB-ARBA"/>
</dbReference>
<dbReference type="GO" id="GO:0005634">
    <property type="term" value="C:nucleus"/>
    <property type="evidence" value="ECO:0007669"/>
    <property type="project" value="UniProtKB-SubCell"/>
</dbReference>
<feature type="domain" description="RecF/RecN/SMC N-terminal" evidence="12">
    <location>
        <begin position="70"/>
        <end position="1072"/>
    </location>
</feature>
<evidence type="ECO:0000256" key="4">
    <source>
        <dbReference type="ARBA" id="ARBA00018687"/>
    </source>
</evidence>
<feature type="coiled-coil region" evidence="10">
    <location>
        <begin position="676"/>
        <end position="734"/>
    </location>
</feature>
<evidence type="ECO:0000259" key="12">
    <source>
        <dbReference type="Pfam" id="PF02463"/>
    </source>
</evidence>
<dbReference type="EMBL" id="LK023335">
    <property type="protein sequence ID" value="CDS10359.1"/>
    <property type="molecule type" value="Genomic_DNA"/>
</dbReference>
<dbReference type="OrthoDB" id="10254973at2759"/>
<evidence type="ECO:0000256" key="6">
    <source>
        <dbReference type="ARBA" id="ARBA00022741"/>
    </source>
</evidence>
<organism evidence="13">
    <name type="scientific">Lichtheimia ramosa</name>
    <dbReference type="NCBI Taxonomy" id="688394"/>
    <lineage>
        <taxon>Eukaryota</taxon>
        <taxon>Fungi</taxon>
        <taxon>Fungi incertae sedis</taxon>
        <taxon>Mucoromycota</taxon>
        <taxon>Mucoromycotina</taxon>
        <taxon>Mucoromycetes</taxon>
        <taxon>Mucorales</taxon>
        <taxon>Lichtheimiaceae</taxon>
        <taxon>Lichtheimia</taxon>
    </lineage>
</organism>
<keyword evidence="5" id="KW-0158">Chromosome</keyword>
<accession>A0A077WSY0</accession>
<evidence type="ECO:0000256" key="1">
    <source>
        <dbReference type="ARBA" id="ARBA00004123"/>
    </source>
</evidence>
<gene>
    <name evidence="13" type="ORF">LRAMOSA03035</name>
</gene>
<protein>
    <recommendedName>
        <fullName evidence="4">Structural maintenance of chromosomes protein 5</fullName>
    </recommendedName>
</protein>
<keyword evidence="9" id="KW-0539">Nucleus</keyword>
<feature type="coiled-coil region" evidence="10">
    <location>
        <begin position="378"/>
        <end position="405"/>
    </location>
</feature>